<evidence type="ECO:0000313" key="4">
    <source>
        <dbReference type="EMBL" id="NYZ67486.1"/>
    </source>
</evidence>
<name>A0A853IIN8_9GAMM</name>
<dbReference type="Pfam" id="PF12796">
    <property type="entry name" value="Ank_2"/>
    <property type="match status" value="2"/>
</dbReference>
<dbReference type="PRINTS" id="PR01415">
    <property type="entry name" value="ANKYRIN"/>
</dbReference>
<dbReference type="PROSITE" id="PS50297">
    <property type="entry name" value="ANK_REP_REGION"/>
    <property type="match status" value="2"/>
</dbReference>
<dbReference type="PANTHER" id="PTHR24198">
    <property type="entry name" value="ANKYRIN REPEAT AND PROTEIN KINASE DOMAIN-CONTAINING PROTEIN"/>
    <property type="match status" value="1"/>
</dbReference>
<dbReference type="EMBL" id="JACCKB010000025">
    <property type="protein sequence ID" value="NYZ67486.1"/>
    <property type="molecule type" value="Genomic_DNA"/>
</dbReference>
<feature type="repeat" description="ANK" evidence="3">
    <location>
        <begin position="59"/>
        <end position="91"/>
    </location>
</feature>
<dbReference type="PANTHER" id="PTHR24198:SF165">
    <property type="entry name" value="ANKYRIN REPEAT-CONTAINING PROTEIN-RELATED"/>
    <property type="match status" value="1"/>
</dbReference>
<dbReference type="Proteomes" id="UP000569732">
    <property type="component" value="Unassembled WGS sequence"/>
</dbReference>
<evidence type="ECO:0000256" key="2">
    <source>
        <dbReference type="ARBA" id="ARBA00023043"/>
    </source>
</evidence>
<dbReference type="SMART" id="SM00248">
    <property type="entry name" value="ANK"/>
    <property type="match status" value="5"/>
</dbReference>
<proteinExistence type="predicted"/>
<evidence type="ECO:0000256" key="3">
    <source>
        <dbReference type="PROSITE-ProRule" id="PRU00023"/>
    </source>
</evidence>
<keyword evidence="1" id="KW-0677">Repeat</keyword>
<dbReference type="AlphaFoldDB" id="A0A853IIN8"/>
<dbReference type="InterPro" id="IPR002110">
    <property type="entry name" value="Ankyrin_rpt"/>
</dbReference>
<dbReference type="Gene3D" id="1.25.40.20">
    <property type="entry name" value="Ankyrin repeat-containing domain"/>
    <property type="match status" value="1"/>
</dbReference>
<comment type="caution">
    <text evidence="4">The sequence shown here is derived from an EMBL/GenBank/DDBJ whole genome shotgun (WGS) entry which is preliminary data.</text>
</comment>
<dbReference type="InterPro" id="IPR036770">
    <property type="entry name" value="Ankyrin_rpt-contain_sf"/>
</dbReference>
<dbReference type="PROSITE" id="PS50088">
    <property type="entry name" value="ANK_REPEAT"/>
    <property type="match status" value="2"/>
</dbReference>
<dbReference type="RefSeq" id="WP_180569508.1">
    <property type="nucleotide sequence ID" value="NZ_JACCKB010000025.1"/>
</dbReference>
<organism evidence="4 5">
    <name type="scientific">Spartinivicinus marinus</name>
    <dbReference type="NCBI Taxonomy" id="2994442"/>
    <lineage>
        <taxon>Bacteria</taxon>
        <taxon>Pseudomonadati</taxon>
        <taxon>Pseudomonadota</taxon>
        <taxon>Gammaproteobacteria</taxon>
        <taxon>Oceanospirillales</taxon>
        <taxon>Zooshikellaceae</taxon>
        <taxon>Spartinivicinus</taxon>
    </lineage>
</organism>
<gene>
    <name evidence="4" type="ORF">H0A36_15825</name>
</gene>
<sequence>MSIKRMIFRFLKMALTLFLVNNCYGNEQDIIQLSLQGNTTAIQKLLDSSKSNINIKSPNGDTPLLIAARKGNLELFDLLMKHGANINVLDKNNRDILNIAAKNRNPELAKLALSHGIDPTMITSRYQGSALIYASAQGEVEIVTMLLNAKAPVNRINNIGWTALLEAIILGDGSKNYIEIVRHLLAAGADKTIADRSGKTPLIHAKEKGYSEITQLLLK</sequence>
<reference evidence="4 5" key="1">
    <citation type="submission" date="2020-07" db="EMBL/GenBank/DDBJ databases">
        <title>Endozoicomonas sp. nov., isolated from sediment.</title>
        <authorList>
            <person name="Gu T."/>
        </authorList>
    </citation>
    <scope>NUCLEOTIDE SEQUENCE [LARGE SCALE GENOMIC DNA]</scope>
    <source>
        <strain evidence="4 5">SM1973</strain>
    </source>
</reference>
<accession>A0A853IIN8</accession>
<evidence type="ECO:0000313" key="5">
    <source>
        <dbReference type="Proteomes" id="UP000569732"/>
    </source>
</evidence>
<keyword evidence="2 3" id="KW-0040">ANK repeat</keyword>
<feature type="repeat" description="ANK" evidence="3">
    <location>
        <begin position="197"/>
        <end position="219"/>
    </location>
</feature>
<dbReference type="SUPFAM" id="SSF48403">
    <property type="entry name" value="Ankyrin repeat"/>
    <property type="match status" value="1"/>
</dbReference>
<protein>
    <submittedName>
        <fullName evidence="4">Ankyrin repeat domain-containing protein</fullName>
    </submittedName>
</protein>
<keyword evidence="5" id="KW-1185">Reference proteome</keyword>
<evidence type="ECO:0000256" key="1">
    <source>
        <dbReference type="ARBA" id="ARBA00022737"/>
    </source>
</evidence>